<dbReference type="GO" id="GO:0005737">
    <property type="term" value="C:cytoplasm"/>
    <property type="evidence" value="ECO:0007669"/>
    <property type="project" value="UniProtKB-SubCell"/>
</dbReference>
<comment type="function">
    <text evidence="8">Also involved in hydrogenase metallocenter assembly, probably by participating in the nickel insertion step. This function in hydrogenase biosynthesis requires chaperone activity and the presence of the metal-binding domain, but not PPIase activity.</text>
</comment>
<evidence type="ECO:0000313" key="12">
    <source>
        <dbReference type="EMBL" id="MVU76871.1"/>
    </source>
</evidence>
<dbReference type="Gene3D" id="3.10.50.40">
    <property type="match status" value="1"/>
</dbReference>
<comment type="subcellular location">
    <subcellularLocation>
        <location evidence="2">Cytoplasm</location>
    </subcellularLocation>
</comment>
<keyword evidence="13" id="KW-1185">Reference proteome</keyword>
<dbReference type="InterPro" id="IPR001179">
    <property type="entry name" value="PPIase_FKBP_dom"/>
</dbReference>
<keyword evidence="5 9" id="KW-0697">Rotamase</keyword>
<evidence type="ECO:0000256" key="2">
    <source>
        <dbReference type="ARBA" id="ARBA00004496"/>
    </source>
</evidence>
<sequence>MSIAADKVVSIEYTLTDDDGEVLDTSVGDAPLVYLHGAENIVAGLEQALEGKSAGDEIEVVVEPEDGYGEYLAELVSTVDRDAFEGVDELEVGMEFQAEAPDGETQIVTVAAVDGNEVTIDANHPLAGLRLNFKVKVIDIRDATEDELAHGHPHGDDDHEH</sequence>
<organism evidence="12 13">
    <name type="scientific">Nocardia terrae</name>
    <dbReference type="NCBI Taxonomy" id="2675851"/>
    <lineage>
        <taxon>Bacteria</taxon>
        <taxon>Bacillati</taxon>
        <taxon>Actinomycetota</taxon>
        <taxon>Actinomycetes</taxon>
        <taxon>Mycobacteriales</taxon>
        <taxon>Nocardiaceae</taxon>
        <taxon>Nocardia</taxon>
    </lineage>
</organism>
<dbReference type="Pfam" id="PF00254">
    <property type="entry name" value="FKBP_C"/>
    <property type="match status" value="1"/>
</dbReference>
<keyword evidence="4" id="KW-0963">Cytoplasm</keyword>
<comment type="catalytic activity">
    <reaction evidence="1 9 10">
        <text>[protein]-peptidylproline (omega=180) = [protein]-peptidylproline (omega=0)</text>
        <dbReference type="Rhea" id="RHEA:16237"/>
        <dbReference type="Rhea" id="RHEA-COMP:10747"/>
        <dbReference type="Rhea" id="RHEA-COMP:10748"/>
        <dbReference type="ChEBI" id="CHEBI:83833"/>
        <dbReference type="ChEBI" id="CHEBI:83834"/>
        <dbReference type="EC" id="5.2.1.8"/>
    </reaction>
</comment>
<evidence type="ECO:0000256" key="6">
    <source>
        <dbReference type="ARBA" id="ARBA00023186"/>
    </source>
</evidence>
<name>A0A7K1URB6_9NOCA</name>
<dbReference type="SUPFAM" id="SSF54534">
    <property type="entry name" value="FKBP-like"/>
    <property type="match status" value="1"/>
</dbReference>
<dbReference type="PANTHER" id="PTHR47861:SF3">
    <property type="entry name" value="FKBP-TYPE PEPTIDYL-PROLYL CIS-TRANS ISOMERASE SLYD"/>
    <property type="match status" value="1"/>
</dbReference>
<evidence type="ECO:0000256" key="9">
    <source>
        <dbReference type="PROSITE-ProRule" id="PRU00277"/>
    </source>
</evidence>
<comment type="caution">
    <text evidence="12">The sequence shown here is derived from an EMBL/GenBank/DDBJ whole genome shotgun (WGS) entry which is preliminary data.</text>
</comment>
<evidence type="ECO:0000256" key="1">
    <source>
        <dbReference type="ARBA" id="ARBA00000971"/>
    </source>
</evidence>
<protein>
    <recommendedName>
        <fullName evidence="10">Peptidyl-prolyl cis-trans isomerase</fullName>
        <ecNumber evidence="10">5.2.1.8</ecNumber>
    </recommendedName>
</protein>
<gene>
    <name evidence="12" type="ORF">GPX89_06385</name>
</gene>
<dbReference type="GO" id="GO:0003755">
    <property type="term" value="F:peptidyl-prolyl cis-trans isomerase activity"/>
    <property type="evidence" value="ECO:0007669"/>
    <property type="project" value="UniProtKB-UniRule"/>
</dbReference>
<dbReference type="PROSITE" id="PS50059">
    <property type="entry name" value="FKBP_PPIASE"/>
    <property type="match status" value="1"/>
</dbReference>
<dbReference type="InterPro" id="IPR046357">
    <property type="entry name" value="PPIase_dom_sf"/>
</dbReference>
<accession>A0A7K1URB6</accession>
<feature type="domain" description="PPIase FKBP-type" evidence="11">
    <location>
        <begin position="6"/>
        <end position="95"/>
    </location>
</feature>
<dbReference type="Proteomes" id="UP000466794">
    <property type="component" value="Unassembled WGS sequence"/>
</dbReference>
<dbReference type="EMBL" id="WRPP01000001">
    <property type="protein sequence ID" value="MVU76871.1"/>
    <property type="molecule type" value="Genomic_DNA"/>
</dbReference>
<keyword evidence="6" id="KW-0143">Chaperone</keyword>
<dbReference type="EC" id="5.2.1.8" evidence="10"/>
<evidence type="ECO:0000256" key="3">
    <source>
        <dbReference type="ARBA" id="ARBA00006577"/>
    </source>
</evidence>
<evidence type="ECO:0000256" key="8">
    <source>
        <dbReference type="ARBA" id="ARBA00037071"/>
    </source>
</evidence>
<evidence type="ECO:0000256" key="10">
    <source>
        <dbReference type="RuleBase" id="RU003915"/>
    </source>
</evidence>
<dbReference type="PANTHER" id="PTHR47861">
    <property type="entry name" value="FKBP-TYPE PEPTIDYL-PROLYL CIS-TRANS ISOMERASE SLYD"/>
    <property type="match status" value="1"/>
</dbReference>
<dbReference type="GO" id="GO:0042026">
    <property type="term" value="P:protein refolding"/>
    <property type="evidence" value="ECO:0007669"/>
    <property type="project" value="UniProtKB-ARBA"/>
</dbReference>
<evidence type="ECO:0000313" key="13">
    <source>
        <dbReference type="Proteomes" id="UP000466794"/>
    </source>
</evidence>
<reference evidence="12 13" key="1">
    <citation type="submission" date="2019-12" db="EMBL/GenBank/DDBJ databases">
        <title>Nocardia sp. nov. ET3-3 isolated from soil.</title>
        <authorList>
            <person name="Kanchanasin P."/>
            <person name="Tanasupawat S."/>
            <person name="Yuki M."/>
            <person name="Kudo T."/>
        </authorList>
    </citation>
    <scope>NUCLEOTIDE SEQUENCE [LARGE SCALE GENOMIC DNA]</scope>
    <source>
        <strain evidence="12 13">ET3-3</strain>
    </source>
</reference>
<evidence type="ECO:0000256" key="5">
    <source>
        <dbReference type="ARBA" id="ARBA00023110"/>
    </source>
</evidence>
<dbReference type="AlphaFoldDB" id="A0A7K1URB6"/>
<evidence type="ECO:0000256" key="4">
    <source>
        <dbReference type="ARBA" id="ARBA00022490"/>
    </source>
</evidence>
<comment type="similarity">
    <text evidence="3 10">Belongs to the FKBP-type PPIase family.</text>
</comment>
<keyword evidence="7 9" id="KW-0413">Isomerase</keyword>
<proteinExistence type="inferred from homology"/>
<evidence type="ECO:0000259" key="11">
    <source>
        <dbReference type="PROSITE" id="PS50059"/>
    </source>
</evidence>
<dbReference type="RefSeq" id="WP_157355653.1">
    <property type="nucleotide sequence ID" value="NZ_WRPP01000001.1"/>
</dbReference>
<evidence type="ECO:0000256" key="7">
    <source>
        <dbReference type="ARBA" id="ARBA00023235"/>
    </source>
</evidence>